<comment type="caution">
    <text evidence="2">The sequence shown here is derived from an EMBL/GenBank/DDBJ whole genome shotgun (WGS) entry which is preliminary data.</text>
</comment>
<proteinExistence type="predicted"/>
<dbReference type="Proteomes" id="UP000653565">
    <property type="component" value="Unassembled WGS sequence"/>
</dbReference>
<evidence type="ECO:0000313" key="3">
    <source>
        <dbReference type="Proteomes" id="UP000653565"/>
    </source>
</evidence>
<evidence type="ECO:0000313" key="2">
    <source>
        <dbReference type="EMBL" id="KAF4234898.1"/>
    </source>
</evidence>
<feature type="region of interest" description="Disordered" evidence="1">
    <location>
        <begin position="1"/>
        <end position="22"/>
    </location>
</feature>
<dbReference type="OrthoDB" id="4424523at2759"/>
<accession>A0A8H4H4P7</accession>
<name>A0A8H4H4P7_9EURO</name>
<evidence type="ECO:0000256" key="1">
    <source>
        <dbReference type="SAM" id="MobiDB-lite"/>
    </source>
</evidence>
<reference evidence="2" key="1">
    <citation type="journal article" date="2020" name="bioRxiv">
        <title>Genomic and phenotypic heterogeneity of clinical isolates of the human pathogens Aspergillus fumigatus, Aspergillus lentulus and Aspergillus fumigatiaffinis.</title>
        <authorList>
            <person name="dos Santos R.A.C."/>
            <person name="Steenwyk J.L."/>
            <person name="Rivero-Menendez O."/>
            <person name="Mead M.E."/>
            <person name="Silva L.P."/>
            <person name="Bastos R.W."/>
            <person name="Alastruey-Izquierdo A."/>
            <person name="Goldman G.H."/>
            <person name="Rokas A."/>
        </authorList>
    </citation>
    <scope>NUCLEOTIDE SEQUENCE</scope>
    <source>
        <strain evidence="2">CNM-CM6805</strain>
    </source>
</reference>
<dbReference type="EMBL" id="JAAAPX010000064">
    <property type="protein sequence ID" value="KAF4234898.1"/>
    <property type="molecule type" value="Genomic_DNA"/>
</dbReference>
<protein>
    <recommendedName>
        <fullName evidence="4">Muramidase</fullName>
    </recommendedName>
</protein>
<gene>
    <name evidence="2" type="ORF">CNMCM6805_008371</name>
</gene>
<keyword evidence="3" id="KW-1185">Reference proteome</keyword>
<dbReference type="AlphaFoldDB" id="A0A8H4H4P7"/>
<sequence length="229" mass="26194">MDRHTRPPAQFPPVQKLSPRVPHRSAQLNQADLIAKYLHEDGHRAWGFVIYRCTYQSNTAWNEFMRCLLADTEEMLEGDLGLDLLDNLALTVFEDSRSFDGAATAVVRDHFNRWAATAVQQEQGTGPGVVGSQRYRYCIQVTQDALDSVLAGEEGGFVRVIRGDWEDYEPYEGGERLEAEQEAIEGCTLEDVGWIKVPFEGVMVLPWCYLREDWGWETEYRRPPEIACF</sequence>
<evidence type="ECO:0008006" key="4">
    <source>
        <dbReference type="Google" id="ProtNLM"/>
    </source>
</evidence>
<organism evidence="2 3">
    <name type="scientific">Aspergillus fumigatiaffinis</name>
    <dbReference type="NCBI Taxonomy" id="340414"/>
    <lineage>
        <taxon>Eukaryota</taxon>
        <taxon>Fungi</taxon>
        <taxon>Dikarya</taxon>
        <taxon>Ascomycota</taxon>
        <taxon>Pezizomycotina</taxon>
        <taxon>Eurotiomycetes</taxon>
        <taxon>Eurotiomycetidae</taxon>
        <taxon>Eurotiales</taxon>
        <taxon>Aspergillaceae</taxon>
        <taxon>Aspergillus</taxon>
        <taxon>Aspergillus subgen. Fumigati</taxon>
    </lineage>
</organism>
<reference evidence="2" key="2">
    <citation type="submission" date="2020-04" db="EMBL/GenBank/DDBJ databases">
        <authorList>
            <person name="Santos R.A.C."/>
            <person name="Steenwyk J.L."/>
            <person name="Rivero-Menendez O."/>
            <person name="Mead M.E."/>
            <person name="Silva L.P."/>
            <person name="Bastos R.W."/>
            <person name="Alastruey-Izquierdo A."/>
            <person name="Goldman G.H."/>
            <person name="Rokas A."/>
        </authorList>
    </citation>
    <scope>NUCLEOTIDE SEQUENCE</scope>
    <source>
        <strain evidence="2">CNM-CM6805</strain>
    </source>
</reference>